<dbReference type="Gene3D" id="3.10.50.40">
    <property type="match status" value="1"/>
</dbReference>
<name>A0AAV8AHH7_9EUKA</name>
<protein>
    <recommendedName>
        <fullName evidence="6">Peptidyl-prolyl cis-trans isomerase</fullName>
        <ecNumber evidence="6">5.2.1.8</ecNumber>
    </recommendedName>
</protein>
<dbReference type="GO" id="GO:0003677">
    <property type="term" value="F:DNA binding"/>
    <property type="evidence" value="ECO:0007669"/>
    <property type="project" value="InterPro"/>
</dbReference>
<organism evidence="9 10">
    <name type="scientific">Anaeramoeba flamelloides</name>
    <dbReference type="NCBI Taxonomy" id="1746091"/>
    <lineage>
        <taxon>Eukaryota</taxon>
        <taxon>Metamonada</taxon>
        <taxon>Anaeramoebidae</taxon>
        <taxon>Anaeramoeba</taxon>
    </lineage>
</organism>
<comment type="catalytic activity">
    <reaction evidence="1 6">
        <text>[protein]-peptidylproline (omega=180) = [protein]-peptidylproline (omega=0)</text>
        <dbReference type="Rhea" id="RHEA:16237"/>
        <dbReference type="Rhea" id="RHEA-COMP:10747"/>
        <dbReference type="Rhea" id="RHEA-COMP:10748"/>
        <dbReference type="ChEBI" id="CHEBI:83833"/>
        <dbReference type="ChEBI" id="CHEBI:83834"/>
        <dbReference type="EC" id="5.2.1.8"/>
    </reaction>
</comment>
<comment type="caution">
    <text evidence="9">The sequence shown here is derived from an EMBL/GenBank/DDBJ whole genome shotgun (WGS) entry which is preliminary data.</text>
</comment>
<dbReference type="InterPro" id="IPR043323">
    <property type="entry name" value="PIN4"/>
</dbReference>
<dbReference type="InterPro" id="IPR046357">
    <property type="entry name" value="PPIase_dom_sf"/>
</dbReference>
<comment type="similarity">
    <text evidence="2">Belongs to the PpiC/parvulin rotamase family. PIN4 subfamily.</text>
</comment>
<feature type="region of interest" description="Disordered" evidence="7">
    <location>
        <begin position="1"/>
        <end position="49"/>
    </location>
</feature>
<evidence type="ECO:0000256" key="4">
    <source>
        <dbReference type="ARBA" id="ARBA00023235"/>
    </source>
</evidence>
<accession>A0AAV8AHH7</accession>
<evidence type="ECO:0000256" key="6">
    <source>
        <dbReference type="RuleBase" id="RU363014"/>
    </source>
</evidence>
<evidence type="ECO:0000256" key="5">
    <source>
        <dbReference type="PROSITE-ProRule" id="PRU00278"/>
    </source>
</evidence>
<evidence type="ECO:0000256" key="7">
    <source>
        <dbReference type="SAM" id="MobiDB-lite"/>
    </source>
</evidence>
<evidence type="ECO:0000313" key="9">
    <source>
        <dbReference type="EMBL" id="KAJ3452871.1"/>
    </source>
</evidence>
<dbReference type="EC" id="5.2.1.8" evidence="6"/>
<dbReference type="SUPFAM" id="SSF54534">
    <property type="entry name" value="FKBP-like"/>
    <property type="match status" value="1"/>
</dbReference>
<feature type="compositionally biased region" description="Basic residues" evidence="7">
    <location>
        <begin position="1"/>
        <end position="12"/>
    </location>
</feature>
<dbReference type="GO" id="GO:0006364">
    <property type="term" value="P:rRNA processing"/>
    <property type="evidence" value="ECO:0007669"/>
    <property type="project" value="InterPro"/>
</dbReference>
<reference evidence="9" key="1">
    <citation type="submission" date="2022-08" db="EMBL/GenBank/DDBJ databases">
        <title>Novel sulphate-reducing endosymbionts in the free-living metamonad Anaeramoeba.</title>
        <authorList>
            <person name="Jerlstrom-Hultqvist J."/>
            <person name="Cepicka I."/>
            <person name="Gallot-Lavallee L."/>
            <person name="Salas-Leiva D."/>
            <person name="Curtis B.A."/>
            <person name="Zahonova K."/>
            <person name="Pipaliya S."/>
            <person name="Dacks J."/>
            <person name="Roger A.J."/>
        </authorList>
    </citation>
    <scope>NUCLEOTIDE SEQUENCE</scope>
    <source>
        <strain evidence="9">Busselton2</strain>
    </source>
</reference>
<dbReference type="GO" id="GO:0003755">
    <property type="term" value="F:peptidyl-prolyl cis-trans isomerase activity"/>
    <property type="evidence" value="ECO:0007669"/>
    <property type="project" value="UniProtKB-UniRule"/>
</dbReference>
<gene>
    <name evidence="9" type="ORF">M0812_04649</name>
</gene>
<evidence type="ECO:0000256" key="2">
    <source>
        <dbReference type="ARBA" id="ARBA00010242"/>
    </source>
</evidence>
<sequence length="241" mass="26566">MPPKKKGKKGKKAQQSNQKRGKNVKGKGKGKGKGQQTSNEQTKKKTKNAFSVKVSHILCQKQSKLLEAVEKLNQGKTFSEVARAYSEDKAKQGGNLGFQTRQSLNAKFAEVAFSLPLRTVSQPFKTPFGWHENRIKNQNQRSNSSFPTSTSLQSCQSEDPIQAFQLPVQRSSSSFPTRTSLQSCESEDPVASCQLPVQVVIPVQAFQSQVASCQSKDPVQVVKPEQVYKVASLKIQLPVSN</sequence>
<feature type="domain" description="PpiC" evidence="8">
    <location>
        <begin position="49"/>
        <end position="137"/>
    </location>
</feature>
<dbReference type="InterPro" id="IPR000297">
    <property type="entry name" value="PPIase_PpiC"/>
</dbReference>
<proteinExistence type="inferred from homology"/>
<dbReference type="PROSITE" id="PS50198">
    <property type="entry name" value="PPIC_PPIASE_2"/>
    <property type="match status" value="1"/>
</dbReference>
<dbReference type="PANTHER" id="PTHR45995">
    <property type="match status" value="1"/>
</dbReference>
<dbReference type="Pfam" id="PF13616">
    <property type="entry name" value="Rotamase_3"/>
    <property type="match status" value="1"/>
</dbReference>
<evidence type="ECO:0000259" key="8">
    <source>
        <dbReference type="PROSITE" id="PS50198"/>
    </source>
</evidence>
<keyword evidence="3 5" id="KW-0697">Rotamase</keyword>
<feature type="compositionally biased region" description="Basic residues" evidence="7">
    <location>
        <begin position="19"/>
        <end position="32"/>
    </location>
</feature>
<dbReference type="EMBL" id="JANTQA010000008">
    <property type="protein sequence ID" value="KAJ3452871.1"/>
    <property type="molecule type" value="Genomic_DNA"/>
</dbReference>
<evidence type="ECO:0000256" key="1">
    <source>
        <dbReference type="ARBA" id="ARBA00000971"/>
    </source>
</evidence>
<dbReference type="Proteomes" id="UP001146793">
    <property type="component" value="Unassembled WGS sequence"/>
</dbReference>
<keyword evidence="4 5" id="KW-0413">Isomerase</keyword>
<evidence type="ECO:0000313" key="10">
    <source>
        <dbReference type="Proteomes" id="UP001146793"/>
    </source>
</evidence>
<evidence type="ECO:0000256" key="3">
    <source>
        <dbReference type="ARBA" id="ARBA00023110"/>
    </source>
</evidence>
<dbReference type="AlphaFoldDB" id="A0AAV8AHH7"/>